<evidence type="ECO:0000313" key="2">
    <source>
        <dbReference type="EMBL" id="AUX41185.1"/>
    </source>
</evidence>
<feature type="chain" id="PRO_5014597261" description="Cytochrome c domain-containing protein" evidence="1">
    <location>
        <begin position="26"/>
        <end position="520"/>
    </location>
</feature>
<protein>
    <recommendedName>
        <fullName evidence="4">Cytochrome c domain-containing protein</fullName>
    </recommendedName>
</protein>
<dbReference type="RefSeq" id="WP_159396879.1">
    <property type="nucleotide sequence ID" value="NZ_CP012673.1"/>
</dbReference>
<dbReference type="Proteomes" id="UP000238348">
    <property type="component" value="Chromosome"/>
</dbReference>
<feature type="signal peptide" evidence="1">
    <location>
        <begin position="1"/>
        <end position="25"/>
    </location>
</feature>
<evidence type="ECO:0000256" key="1">
    <source>
        <dbReference type="SAM" id="SignalP"/>
    </source>
</evidence>
<dbReference type="PROSITE" id="PS51257">
    <property type="entry name" value="PROKAR_LIPOPROTEIN"/>
    <property type="match status" value="1"/>
</dbReference>
<dbReference type="AlphaFoldDB" id="A0A2L0EPI9"/>
<reference evidence="2 3" key="1">
    <citation type="submission" date="2015-09" db="EMBL/GenBank/DDBJ databases">
        <title>Sorangium comparison.</title>
        <authorList>
            <person name="Zaburannyi N."/>
            <person name="Bunk B."/>
            <person name="Overmann J."/>
            <person name="Mueller R."/>
        </authorList>
    </citation>
    <scope>NUCLEOTIDE SEQUENCE [LARGE SCALE GENOMIC DNA]</scope>
    <source>
        <strain evidence="2 3">So ce26</strain>
    </source>
</reference>
<dbReference type="OrthoDB" id="8115254at2"/>
<gene>
    <name evidence="2" type="ORF">SOCE26_025950</name>
</gene>
<keyword evidence="1" id="KW-0732">Signal</keyword>
<name>A0A2L0EPI9_SORCE</name>
<evidence type="ECO:0008006" key="4">
    <source>
        <dbReference type="Google" id="ProtNLM"/>
    </source>
</evidence>
<accession>A0A2L0EPI9</accession>
<dbReference type="EMBL" id="CP012673">
    <property type="protein sequence ID" value="AUX41185.1"/>
    <property type="molecule type" value="Genomic_DNA"/>
</dbReference>
<proteinExistence type="predicted"/>
<organism evidence="2 3">
    <name type="scientific">Sorangium cellulosum</name>
    <name type="common">Polyangium cellulosum</name>
    <dbReference type="NCBI Taxonomy" id="56"/>
    <lineage>
        <taxon>Bacteria</taxon>
        <taxon>Pseudomonadati</taxon>
        <taxon>Myxococcota</taxon>
        <taxon>Polyangia</taxon>
        <taxon>Polyangiales</taxon>
        <taxon>Polyangiaceae</taxon>
        <taxon>Sorangium</taxon>
    </lineage>
</organism>
<evidence type="ECO:0000313" key="3">
    <source>
        <dbReference type="Proteomes" id="UP000238348"/>
    </source>
</evidence>
<sequence length="520" mass="55509">MTATSLRSRGARRVCAVALPCALFAGCGAPGPALPGAELATEPVEPVEPSTPDPADDLALFEPRDPEPCDPSISVPSDGPALVVTDPNILEPFQLERVLAQILARAGETEMTPRELLQRLFDTENTTAGAVFPDNVHCDSPENRAFTNAAPVDCPRAEGALARSPDLFTPGRPDYFAPVALVNRFDLATTAMDTCGEYRMIYAKQSGRDDPDDRVFLIFEGALSNPTPGDIMTCSSPAALWASLEGQDPATITASLEAFYFDGLPGFAPLVDPNHFGLLSSDDGAYGSQRGQVRLSQRMQEPWEMRELRLTTPGKSELPRLLFAPTTVKNNPAPALYDPGSTEPTDAALLFVEAFRTNVPLLAAARVPGIRMEVPSRVNAGESAVSGGATTDYAALLARDTSLLDQLEEEIARARPDLSCPPDDPLTAESILKRASVQSCAGCHAPEQFLGPERKIGCGLEWPGTLGEVHIDERGALSPALTEVFLPHRAKVMTTFLQACDAAAIQENLLPVASDTLLPI</sequence>